<name>A0AAD4XQW3_9MAGN</name>
<dbReference type="PRINTS" id="PR00219">
    <property type="entry name" value="SYNAPTOBREVN"/>
</dbReference>
<dbReference type="GO" id="GO:0016020">
    <property type="term" value="C:membrane"/>
    <property type="evidence" value="ECO:0007669"/>
    <property type="project" value="InterPro"/>
</dbReference>
<dbReference type="GO" id="GO:0016192">
    <property type="term" value="P:vesicle-mediated transport"/>
    <property type="evidence" value="ECO:0007669"/>
    <property type="project" value="InterPro"/>
</dbReference>
<dbReference type="InterPro" id="IPR042855">
    <property type="entry name" value="V_SNARE_CC"/>
</dbReference>
<comment type="similarity">
    <text evidence="1">Belongs to the synaptobrevin family.</text>
</comment>
<dbReference type="GO" id="GO:0012505">
    <property type="term" value="C:endomembrane system"/>
    <property type="evidence" value="ECO:0007669"/>
    <property type="project" value="UniProtKB-SubCell"/>
</dbReference>
<protein>
    <recommendedName>
        <fullName evidence="14">Longin domain-containing protein</fullName>
    </recommendedName>
</protein>
<comment type="caution">
    <text evidence="12">The sequence shown here is derived from an EMBL/GenBank/DDBJ whole genome shotgun (WGS) entry which is preliminary data.</text>
</comment>
<evidence type="ECO:0000256" key="9">
    <source>
        <dbReference type="PROSITE-ProRule" id="PRU00290"/>
    </source>
</evidence>
<dbReference type="SMART" id="SM01270">
    <property type="entry name" value="Longin"/>
    <property type="match status" value="1"/>
</dbReference>
<evidence type="ECO:0008006" key="14">
    <source>
        <dbReference type="Google" id="ProtNLM"/>
    </source>
</evidence>
<dbReference type="PROSITE" id="PS50892">
    <property type="entry name" value="V_SNARE"/>
    <property type="match status" value="1"/>
</dbReference>
<dbReference type="Proteomes" id="UP001202328">
    <property type="component" value="Unassembled WGS sequence"/>
</dbReference>
<keyword evidence="3" id="KW-0812">Transmembrane</keyword>
<keyword evidence="9" id="KW-0175">Coiled coil</keyword>
<evidence type="ECO:0000256" key="1">
    <source>
        <dbReference type="ARBA" id="ARBA00008025"/>
    </source>
</evidence>
<dbReference type="PANTHER" id="PTHR21136:SF169">
    <property type="entry name" value="VESICLE-ASSOCIATED MEMBRANE PROTEIN 727"/>
    <property type="match status" value="1"/>
</dbReference>
<keyword evidence="6" id="KW-0472">Membrane</keyword>
<dbReference type="Pfam" id="PF00957">
    <property type="entry name" value="Synaptobrevin"/>
    <property type="match status" value="1"/>
</dbReference>
<accession>A0AAD4XQW3</accession>
<evidence type="ECO:0000313" key="12">
    <source>
        <dbReference type="EMBL" id="KAI3938789.1"/>
    </source>
</evidence>
<evidence type="ECO:0000313" key="13">
    <source>
        <dbReference type="Proteomes" id="UP001202328"/>
    </source>
</evidence>
<dbReference type="InterPro" id="IPR010908">
    <property type="entry name" value="Longin_dom"/>
</dbReference>
<evidence type="ECO:0000256" key="7">
    <source>
        <dbReference type="ARBA" id="ARBA00037493"/>
    </source>
</evidence>
<comment type="function">
    <text evidence="7">Involved in the targeting and/or fusion of transport vesicles to their target membrane.</text>
</comment>
<dbReference type="Gene3D" id="1.20.5.110">
    <property type="match status" value="1"/>
</dbReference>
<dbReference type="GO" id="GO:0015031">
    <property type="term" value="P:protein transport"/>
    <property type="evidence" value="ECO:0007669"/>
    <property type="project" value="UniProtKB-KW"/>
</dbReference>
<dbReference type="GO" id="GO:0005737">
    <property type="term" value="C:cytoplasm"/>
    <property type="evidence" value="ECO:0007669"/>
    <property type="project" value="UniProtKB-ARBA"/>
</dbReference>
<evidence type="ECO:0000259" key="10">
    <source>
        <dbReference type="PROSITE" id="PS50859"/>
    </source>
</evidence>
<organism evidence="12 13">
    <name type="scientific">Papaver atlanticum</name>
    <dbReference type="NCBI Taxonomy" id="357466"/>
    <lineage>
        <taxon>Eukaryota</taxon>
        <taxon>Viridiplantae</taxon>
        <taxon>Streptophyta</taxon>
        <taxon>Embryophyta</taxon>
        <taxon>Tracheophyta</taxon>
        <taxon>Spermatophyta</taxon>
        <taxon>Magnoliopsida</taxon>
        <taxon>Ranunculales</taxon>
        <taxon>Papaveraceae</taxon>
        <taxon>Papaveroideae</taxon>
        <taxon>Papaver</taxon>
    </lineage>
</organism>
<dbReference type="CDD" id="cd14824">
    <property type="entry name" value="Longin"/>
    <property type="match status" value="1"/>
</dbReference>
<dbReference type="PROSITE" id="PS00417">
    <property type="entry name" value="SYNAPTOBREVIN"/>
    <property type="match status" value="1"/>
</dbReference>
<dbReference type="InterPro" id="IPR051097">
    <property type="entry name" value="Synaptobrevin-like_transport"/>
</dbReference>
<dbReference type="AlphaFoldDB" id="A0AAD4XQW3"/>
<keyword evidence="13" id="KW-1185">Reference proteome</keyword>
<dbReference type="InterPro" id="IPR011012">
    <property type="entry name" value="Longin-like_dom_sf"/>
</dbReference>
<dbReference type="SUPFAM" id="SSF64356">
    <property type="entry name" value="SNARE-like"/>
    <property type="match status" value="1"/>
</dbReference>
<reference evidence="12" key="1">
    <citation type="submission" date="2022-04" db="EMBL/GenBank/DDBJ databases">
        <title>A functionally conserved STORR gene fusion in Papaver species that diverged 16.8 million years ago.</title>
        <authorList>
            <person name="Catania T."/>
        </authorList>
    </citation>
    <scope>NUCLEOTIDE SEQUENCE</scope>
    <source>
        <strain evidence="12">S-188037</strain>
    </source>
</reference>
<keyword evidence="4" id="KW-0653">Protein transport</keyword>
<dbReference type="PROSITE" id="PS50859">
    <property type="entry name" value="LONGIN"/>
    <property type="match status" value="1"/>
</dbReference>
<sequence length="172" mass="19816">MEICEHTSFSGNFSTTAVQWLHKLPSSSNNYVCSCDGLRFHFLSDNGLVFLVVTDEATERSIPSVFLERVKDDFKQRYGAIISNVGPYPLTDEEDPLSIAYNLDREFGPRLKEHMHYCMNHPEEISKLSKPKAQVSDVKHIMMENMEKVVDRGEKIEHLGDKTENLQFQFSR</sequence>
<dbReference type="SUPFAM" id="SSF58038">
    <property type="entry name" value="SNARE fusion complex"/>
    <property type="match status" value="1"/>
</dbReference>
<evidence type="ECO:0000256" key="6">
    <source>
        <dbReference type="ARBA" id="ARBA00023136"/>
    </source>
</evidence>
<evidence type="ECO:0000256" key="3">
    <source>
        <dbReference type="ARBA" id="ARBA00022692"/>
    </source>
</evidence>
<proteinExistence type="inferred from homology"/>
<dbReference type="FunFam" id="3.30.450.50:FF:000014">
    <property type="entry name" value="vesicle-associated membrane protein 727"/>
    <property type="match status" value="1"/>
</dbReference>
<dbReference type="EMBL" id="JAJJMB010005473">
    <property type="protein sequence ID" value="KAI3938789.1"/>
    <property type="molecule type" value="Genomic_DNA"/>
</dbReference>
<feature type="domain" description="Longin" evidence="10">
    <location>
        <begin position="1"/>
        <end position="111"/>
    </location>
</feature>
<evidence type="ECO:0000256" key="2">
    <source>
        <dbReference type="ARBA" id="ARBA00022448"/>
    </source>
</evidence>
<keyword evidence="2" id="KW-0813">Transport</keyword>
<comment type="subcellular location">
    <subcellularLocation>
        <location evidence="8">Endomembrane system</location>
        <topology evidence="8">Single-pass type IV membrane protein</topology>
    </subcellularLocation>
</comment>
<dbReference type="Gene3D" id="3.30.450.50">
    <property type="entry name" value="Longin domain"/>
    <property type="match status" value="1"/>
</dbReference>
<evidence type="ECO:0000256" key="8">
    <source>
        <dbReference type="ARBA" id="ARBA00046280"/>
    </source>
</evidence>
<dbReference type="InterPro" id="IPR001388">
    <property type="entry name" value="Synaptobrevin-like"/>
</dbReference>
<dbReference type="CDD" id="cd15843">
    <property type="entry name" value="R-SNARE"/>
    <property type="match status" value="1"/>
</dbReference>
<evidence type="ECO:0000259" key="11">
    <source>
        <dbReference type="PROSITE" id="PS50892"/>
    </source>
</evidence>
<dbReference type="Pfam" id="PF13774">
    <property type="entry name" value="Longin"/>
    <property type="match status" value="1"/>
</dbReference>
<evidence type="ECO:0000256" key="5">
    <source>
        <dbReference type="ARBA" id="ARBA00022989"/>
    </source>
</evidence>
<feature type="domain" description="V-SNARE coiled-coil homology" evidence="11">
    <location>
        <begin position="127"/>
        <end position="172"/>
    </location>
</feature>
<evidence type="ECO:0000256" key="4">
    <source>
        <dbReference type="ARBA" id="ARBA00022927"/>
    </source>
</evidence>
<gene>
    <name evidence="12" type="ORF">MKW98_011941</name>
</gene>
<dbReference type="PANTHER" id="PTHR21136">
    <property type="entry name" value="SNARE PROTEINS"/>
    <property type="match status" value="1"/>
</dbReference>
<keyword evidence="5" id="KW-1133">Transmembrane helix</keyword>